<evidence type="ECO:0000313" key="2">
    <source>
        <dbReference type="Proteomes" id="UP000748025"/>
    </source>
</evidence>
<dbReference type="AlphaFoldDB" id="A0A9P7T070"/>
<proteinExistence type="predicted"/>
<sequence length="54" mass="5930">IQYQYSQKPETKSIPPQVEAEAEAEANWASVHVHVHLSEGCRAASKLNAIIDAI</sequence>
<dbReference type="EMBL" id="SRPW01000322">
    <property type="protein sequence ID" value="KAG6015699.1"/>
    <property type="molecule type" value="Genomic_DNA"/>
</dbReference>
<accession>A0A9P7T070</accession>
<evidence type="ECO:0000313" key="1">
    <source>
        <dbReference type="EMBL" id="KAG6015699.1"/>
    </source>
</evidence>
<name>A0A9P7T070_9HYPO</name>
<comment type="caution">
    <text evidence="1">The sequence shown here is derived from an EMBL/GenBank/DDBJ whole genome shotgun (WGS) entry which is preliminary data.</text>
</comment>
<keyword evidence="2" id="KW-1185">Reference proteome</keyword>
<dbReference type="Proteomes" id="UP000748025">
    <property type="component" value="Unassembled WGS sequence"/>
</dbReference>
<feature type="non-terminal residue" evidence="1">
    <location>
        <position position="1"/>
    </location>
</feature>
<organism evidence="1 2">
    <name type="scientific">Claviceps pusilla</name>
    <dbReference type="NCBI Taxonomy" id="123648"/>
    <lineage>
        <taxon>Eukaryota</taxon>
        <taxon>Fungi</taxon>
        <taxon>Dikarya</taxon>
        <taxon>Ascomycota</taxon>
        <taxon>Pezizomycotina</taxon>
        <taxon>Sordariomycetes</taxon>
        <taxon>Hypocreomycetidae</taxon>
        <taxon>Hypocreales</taxon>
        <taxon>Clavicipitaceae</taxon>
        <taxon>Claviceps</taxon>
    </lineage>
</organism>
<protein>
    <submittedName>
        <fullName evidence="1">Uncharacterized protein</fullName>
    </submittedName>
</protein>
<gene>
    <name evidence="1" type="ORF">E4U43_004937</name>
</gene>
<reference evidence="1" key="1">
    <citation type="journal article" date="2020" name="bioRxiv">
        <title>Whole genome comparisons of ergot fungi reveals the divergence and evolution of species within the genus Claviceps are the result of varying mechanisms driving genome evolution and host range expansion.</title>
        <authorList>
            <person name="Wyka S.A."/>
            <person name="Mondo S.J."/>
            <person name="Liu M."/>
            <person name="Dettman J."/>
            <person name="Nalam V."/>
            <person name="Broders K.D."/>
        </authorList>
    </citation>
    <scope>NUCLEOTIDE SEQUENCE</scope>
    <source>
        <strain evidence="1">CCC 602</strain>
    </source>
</reference>